<dbReference type="Gene3D" id="3.90.550.20">
    <property type="match status" value="1"/>
</dbReference>
<dbReference type="GO" id="GO:0016020">
    <property type="term" value="C:membrane"/>
    <property type="evidence" value="ECO:0007669"/>
    <property type="project" value="GOC"/>
</dbReference>
<keyword evidence="1" id="KW-0808">Transferase</keyword>
<dbReference type="SMR" id="B7ATC5"/>
<organism evidence="2 3">
    <name type="scientific">[Bacteroides] pectinophilus ATCC 43243</name>
    <dbReference type="NCBI Taxonomy" id="483218"/>
    <lineage>
        <taxon>Bacteria</taxon>
        <taxon>Bacillati</taxon>
        <taxon>Bacillota</taxon>
        <taxon>Clostridia</taxon>
        <taxon>Eubacteriales</taxon>
    </lineage>
</organism>
<sequence length="382" mass="44100">MIMLNLCDIKFELLKDYIIGNNYKIAIYGAGMIGRTIMPDYLMRHGLDENLLFYVDADTRKQKQKVIVGLRQYNICAPEVLNNIGHDTIILITNSNYSPVLHTLDAMESLDGIKAVIVPVIMAEGVKDRAAAGGGTDVIRDYTDELIPKVINYCWFSGRKMPDYLKRCIDSWSRICPDYEIKRWDESNYDVNKNEYMRQAYEEGRWGFVPDYARLDILYNYGGFYIDTDVELLKPLEPLRRQGAFCGVEKWGNVNMGGCSGAIPHHRMIKKLLKYREEAVFRYEDGSLNPDTCGVYETAPFIAMGMSADNTCQRINEMTVFSSEYFHPYDYMSGENVITENTFSIHHFNGGWLDDKRKEERKKTVGEYNNILKRIYGQADYE</sequence>
<dbReference type="SUPFAM" id="SSF53448">
    <property type="entry name" value="Nucleotide-diphospho-sugar transferases"/>
    <property type="match status" value="1"/>
</dbReference>
<evidence type="ECO:0000256" key="1">
    <source>
        <dbReference type="ARBA" id="ARBA00022679"/>
    </source>
</evidence>
<dbReference type="Pfam" id="PF04488">
    <property type="entry name" value="Gly_transf_sug"/>
    <property type="match status" value="1"/>
</dbReference>
<accession>B7ATC5</accession>
<dbReference type="eggNOG" id="COG3774">
    <property type="taxonomic scope" value="Bacteria"/>
</dbReference>
<dbReference type="Proteomes" id="UP000003136">
    <property type="component" value="Unassembled WGS sequence"/>
</dbReference>
<dbReference type="EMBL" id="ABVQ01000036">
    <property type="protein sequence ID" value="EEC56909.1"/>
    <property type="molecule type" value="Genomic_DNA"/>
</dbReference>
<gene>
    <name evidence="2" type="ORF">BACPEC_01395</name>
</gene>
<dbReference type="STRING" id="483218.BACPEC_01395"/>
<evidence type="ECO:0000313" key="2">
    <source>
        <dbReference type="EMBL" id="EEC56909.1"/>
    </source>
</evidence>
<dbReference type="GO" id="GO:0000030">
    <property type="term" value="F:mannosyltransferase activity"/>
    <property type="evidence" value="ECO:0007669"/>
    <property type="project" value="TreeGrafter"/>
</dbReference>
<dbReference type="PANTHER" id="PTHR32385:SF15">
    <property type="entry name" value="INOSITOL PHOSPHOCERAMIDE MANNOSYLTRANSFERASE 1"/>
    <property type="match status" value="1"/>
</dbReference>
<dbReference type="InterPro" id="IPR029044">
    <property type="entry name" value="Nucleotide-diphossugar_trans"/>
</dbReference>
<proteinExistence type="predicted"/>
<dbReference type="InterPro" id="IPR051706">
    <property type="entry name" value="Glycosyltransferase_domain"/>
</dbReference>
<protein>
    <submittedName>
        <fullName evidence="2">Uncharacterized protein</fullName>
    </submittedName>
</protein>
<reference evidence="2 3" key="1">
    <citation type="submission" date="2008-11" db="EMBL/GenBank/DDBJ databases">
        <title>Draft genome sequence of Bacteroides pectinophilus (ATCC 43243).</title>
        <authorList>
            <person name="Sudarsanam P."/>
            <person name="Ley R."/>
            <person name="Guruge J."/>
            <person name="Turnbaugh P.J."/>
            <person name="Mahowald M."/>
            <person name="Liep D."/>
            <person name="Gordon J."/>
        </authorList>
    </citation>
    <scope>NUCLEOTIDE SEQUENCE [LARGE SCALE GENOMIC DNA]</scope>
    <source>
        <strain evidence="2 3">ATCC 43243</strain>
    </source>
</reference>
<dbReference type="HOGENOM" id="CLU_731134_0_0_9"/>
<dbReference type="PANTHER" id="PTHR32385">
    <property type="entry name" value="MANNOSYL PHOSPHORYLINOSITOL CERAMIDE SYNTHASE"/>
    <property type="match status" value="1"/>
</dbReference>
<keyword evidence="3" id="KW-1185">Reference proteome</keyword>
<dbReference type="InterPro" id="IPR007577">
    <property type="entry name" value="GlycoTrfase_DXD_sugar-bd_CS"/>
</dbReference>
<comment type="caution">
    <text evidence="2">The sequence shown here is derived from an EMBL/GenBank/DDBJ whole genome shotgun (WGS) entry which is preliminary data.</text>
</comment>
<evidence type="ECO:0000313" key="3">
    <source>
        <dbReference type="Proteomes" id="UP000003136"/>
    </source>
</evidence>
<dbReference type="AlphaFoldDB" id="B7ATC5"/>
<reference evidence="2 3" key="2">
    <citation type="submission" date="2008-11" db="EMBL/GenBank/DDBJ databases">
        <authorList>
            <person name="Fulton L."/>
            <person name="Clifton S."/>
            <person name="Fulton B."/>
            <person name="Xu J."/>
            <person name="Minx P."/>
            <person name="Pepin K.H."/>
            <person name="Johnson M."/>
            <person name="Bhonagiri V."/>
            <person name="Nash W.E."/>
            <person name="Mardis E.R."/>
            <person name="Wilson R.K."/>
        </authorList>
    </citation>
    <scope>NUCLEOTIDE SEQUENCE [LARGE SCALE GENOMIC DNA]</scope>
    <source>
        <strain evidence="2 3">ATCC 43243</strain>
    </source>
</reference>
<name>B7ATC5_9FIRM</name>
<dbReference type="GO" id="GO:0051999">
    <property type="term" value="P:mannosyl-inositol phosphorylceramide biosynthetic process"/>
    <property type="evidence" value="ECO:0007669"/>
    <property type="project" value="TreeGrafter"/>
</dbReference>